<gene>
    <name evidence="2" type="ORF">SAMN05444370_11578</name>
</gene>
<dbReference type="Proteomes" id="UP000198703">
    <property type="component" value="Unassembled WGS sequence"/>
</dbReference>
<evidence type="ECO:0000313" key="3">
    <source>
        <dbReference type="Proteomes" id="UP000198703"/>
    </source>
</evidence>
<dbReference type="AlphaFoldDB" id="A0A1H4ESC7"/>
<organism evidence="2 3">
    <name type="scientific">Rubrimonas cliftonensis</name>
    <dbReference type="NCBI Taxonomy" id="89524"/>
    <lineage>
        <taxon>Bacteria</taxon>
        <taxon>Pseudomonadati</taxon>
        <taxon>Pseudomonadota</taxon>
        <taxon>Alphaproteobacteria</taxon>
        <taxon>Rhodobacterales</taxon>
        <taxon>Paracoccaceae</taxon>
        <taxon>Rubrimonas</taxon>
    </lineage>
</organism>
<evidence type="ECO:0000256" key="1">
    <source>
        <dbReference type="SAM" id="MobiDB-lite"/>
    </source>
</evidence>
<sequence length="87" mass="9728">MLDGEKDRIGNTVVISMRVTKELAQWIRACAGAGNEKHSRAVVIMLETLRYTVDEPQLDRVLRHIRNPKKTARGPSEKGAVATRMVS</sequence>
<reference evidence="2 3" key="1">
    <citation type="submission" date="2016-10" db="EMBL/GenBank/DDBJ databases">
        <authorList>
            <person name="de Groot N.N."/>
        </authorList>
    </citation>
    <scope>NUCLEOTIDE SEQUENCE [LARGE SCALE GENOMIC DNA]</scope>
    <source>
        <strain evidence="2 3">DSM 15345</strain>
    </source>
</reference>
<accession>A0A1H4ESC7</accession>
<dbReference type="RefSeq" id="WP_139284128.1">
    <property type="nucleotide sequence ID" value="NZ_FNQM01000015.1"/>
</dbReference>
<protein>
    <submittedName>
        <fullName evidence="2">Uncharacterized protein</fullName>
    </submittedName>
</protein>
<name>A0A1H4ESC7_9RHOB</name>
<feature type="region of interest" description="Disordered" evidence="1">
    <location>
        <begin position="66"/>
        <end position="87"/>
    </location>
</feature>
<dbReference type="EMBL" id="FNQM01000015">
    <property type="protein sequence ID" value="SEA87931.1"/>
    <property type="molecule type" value="Genomic_DNA"/>
</dbReference>
<evidence type="ECO:0000313" key="2">
    <source>
        <dbReference type="EMBL" id="SEA87931.1"/>
    </source>
</evidence>
<keyword evidence="3" id="KW-1185">Reference proteome</keyword>
<proteinExistence type="predicted"/>
<dbReference type="STRING" id="89524.SAMN05444370_11578"/>